<comment type="subcellular location">
    <subcellularLocation>
        <location evidence="1">Cell membrane</location>
        <topology evidence="1">Multi-pass membrane protein</topology>
    </subcellularLocation>
</comment>
<keyword evidence="3" id="KW-1003">Cell membrane</keyword>
<feature type="transmembrane region" description="Helical" evidence="8">
    <location>
        <begin position="460"/>
        <end position="482"/>
    </location>
</feature>
<keyword evidence="2" id="KW-0813">Transport</keyword>
<dbReference type="GO" id="GO:0015129">
    <property type="term" value="F:lactate transmembrane transporter activity"/>
    <property type="evidence" value="ECO:0007669"/>
    <property type="project" value="InterPro"/>
</dbReference>
<feature type="transmembrane region" description="Helical" evidence="8">
    <location>
        <begin position="130"/>
        <end position="154"/>
    </location>
</feature>
<feature type="transmembrane region" description="Helical" evidence="8">
    <location>
        <begin position="418"/>
        <end position="440"/>
    </location>
</feature>
<organism evidence="9 10">
    <name type="scientific">Halorubrum ezzemoulense DSM 17463</name>
    <dbReference type="NCBI Taxonomy" id="1121945"/>
    <lineage>
        <taxon>Archaea</taxon>
        <taxon>Methanobacteriati</taxon>
        <taxon>Methanobacteriota</taxon>
        <taxon>Stenosarchaea group</taxon>
        <taxon>Halobacteria</taxon>
        <taxon>Halobacteriales</taxon>
        <taxon>Haloferacaceae</taxon>
        <taxon>Halorubrum</taxon>
    </lineage>
</organism>
<protein>
    <submittedName>
        <fullName evidence="9">Lactate permease</fullName>
    </submittedName>
</protein>
<sequence length="566" mass="58340">MSDLLLAAAAALPLTVAATLLVGALWPAAKAMPIAWLTAVIVAATVWQLPIRWIGAATAWGVLLAIEILWIVFGALVLLYTLQQAGAISRITSGFASISSDHRVQTILVGFFLTTFLTGVAGFGTPAAIVAPLLVGLGFPALAAVIVALVGHAIATTFGAVGVPIHPGVTQAVGSINGVSVAEATAFSADVSGLVGIYHLLPGLFMPLVTVSMLVYFFGDTTKRSLTAVRPVIPLALFAGGAFIAPFVLTATFVGPEFPSIIAPMVGGGLTVTMLKRGLLLPQNEWRLPAEGAWPETWTGPTATGKATDSETGSGTMTDGGTSISLVRAWVPYLLLVMLLVGTRDFTPVGRVLTEINVFAPTWVNIFGTAITNGVEWAYAPGTWLVVTALVSIPLYGLSYTEITRAWNKAGKTAVGPAVALVFIIATVGILLHSGQYTGVPGDQSMMLALADGIGSIFDGMYAAVVAPIGVIGTFVTGSVMVSNVTFSPMQYELAGEMGLNQVHVVAAQAAAGAMGNAISIHNVIAALATVGLVGKEGIVIRVNLLPVVGYTIVITLLLSVTVVFV</sequence>
<dbReference type="STRING" id="1121945.GCA_000421805_03494"/>
<evidence type="ECO:0000313" key="9">
    <source>
        <dbReference type="EMBL" id="OSO94003.1"/>
    </source>
</evidence>
<feature type="transmembrane region" description="Helical" evidence="8">
    <location>
        <begin position="377"/>
        <end position="398"/>
    </location>
</feature>
<feature type="transmembrane region" description="Helical" evidence="8">
    <location>
        <begin position="197"/>
        <end position="219"/>
    </location>
</feature>
<feature type="transmembrane region" description="Helical" evidence="8">
    <location>
        <begin position="231"/>
        <end position="255"/>
    </location>
</feature>
<feature type="transmembrane region" description="Helical" evidence="8">
    <location>
        <begin position="261"/>
        <end position="279"/>
    </location>
</feature>
<feature type="transmembrane region" description="Helical" evidence="8">
    <location>
        <begin position="27"/>
        <end position="47"/>
    </location>
</feature>
<evidence type="ECO:0000256" key="7">
    <source>
        <dbReference type="SAM" id="MobiDB-lite"/>
    </source>
</evidence>
<reference evidence="9 10" key="1">
    <citation type="submission" date="2017-04" db="EMBL/GenBank/DDBJ databases">
        <title>MLSA of the genus Halorubrum.</title>
        <authorList>
            <person name="De La Haba R."/>
            <person name="Sanchez-Porro C."/>
            <person name="Infante-Dominguez C."/>
            <person name="Ventosa A."/>
        </authorList>
    </citation>
    <scope>NUCLEOTIDE SEQUENCE [LARGE SCALE GENOMIC DNA]</scope>
    <source>
        <strain evidence="9 10">DSM 17463</strain>
    </source>
</reference>
<proteinExistence type="predicted"/>
<gene>
    <name evidence="9" type="ORF">B9H04_14695</name>
</gene>
<dbReference type="GO" id="GO:0015295">
    <property type="term" value="F:solute:proton symporter activity"/>
    <property type="evidence" value="ECO:0007669"/>
    <property type="project" value="TreeGrafter"/>
</dbReference>
<dbReference type="GO" id="GO:0005886">
    <property type="term" value="C:plasma membrane"/>
    <property type="evidence" value="ECO:0007669"/>
    <property type="project" value="UniProtKB-SubCell"/>
</dbReference>
<dbReference type="Pfam" id="PF02652">
    <property type="entry name" value="Lactate_perm"/>
    <property type="match status" value="1"/>
</dbReference>
<keyword evidence="5 8" id="KW-1133">Transmembrane helix</keyword>
<dbReference type="AlphaFoldDB" id="A0A1X4GA64"/>
<evidence type="ECO:0000256" key="4">
    <source>
        <dbReference type="ARBA" id="ARBA00022692"/>
    </source>
</evidence>
<feature type="transmembrane region" description="Helical" evidence="8">
    <location>
        <begin position="102"/>
        <end position="123"/>
    </location>
</feature>
<dbReference type="PANTHER" id="PTHR30003:SF0">
    <property type="entry name" value="GLYCOLATE PERMEASE GLCA-RELATED"/>
    <property type="match status" value="1"/>
</dbReference>
<dbReference type="EMBL" id="NEDJ01000069">
    <property type="protein sequence ID" value="OSO94003.1"/>
    <property type="molecule type" value="Genomic_DNA"/>
</dbReference>
<feature type="transmembrane region" description="Helical" evidence="8">
    <location>
        <begin position="326"/>
        <end position="343"/>
    </location>
</feature>
<keyword evidence="4 8" id="KW-0812">Transmembrane</keyword>
<keyword evidence="6 8" id="KW-0472">Membrane</keyword>
<evidence type="ECO:0000256" key="1">
    <source>
        <dbReference type="ARBA" id="ARBA00004651"/>
    </source>
</evidence>
<comment type="caution">
    <text evidence="9">The sequence shown here is derived from an EMBL/GenBank/DDBJ whole genome shotgun (WGS) entry which is preliminary data.</text>
</comment>
<dbReference type="Proteomes" id="UP000193587">
    <property type="component" value="Unassembled WGS sequence"/>
</dbReference>
<evidence type="ECO:0000256" key="6">
    <source>
        <dbReference type="ARBA" id="ARBA00023136"/>
    </source>
</evidence>
<dbReference type="InterPro" id="IPR003804">
    <property type="entry name" value="Lactate_perm"/>
</dbReference>
<feature type="transmembrane region" description="Helical" evidence="8">
    <location>
        <begin position="545"/>
        <end position="565"/>
    </location>
</feature>
<evidence type="ECO:0000313" key="10">
    <source>
        <dbReference type="Proteomes" id="UP000193587"/>
    </source>
</evidence>
<dbReference type="PANTHER" id="PTHR30003">
    <property type="entry name" value="L-LACTATE PERMEASE"/>
    <property type="match status" value="1"/>
</dbReference>
<dbReference type="RefSeq" id="WP_049933523.1">
    <property type="nucleotide sequence ID" value="NZ_ATXS01000066.1"/>
</dbReference>
<evidence type="ECO:0000256" key="5">
    <source>
        <dbReference type="ARBA" id="ARBA00022989"/>
    </source>
</evidence>
<evidence type="ECO:0000256" key="3">
    <source>
        <dbReference type="ARBA" id="ARBA00022475"/>
    </source>
</evidence>
<evidence type="ECO:0000256" key="8">
    <source>
        <dbReference type="SAM" id="Phobius"/>
    </source>
</evidence>
<name>A0A1X4GA64_HALEZ</name>
<feature type="transmembrane region" description="Helical" evidence="8">
    <location>
        <begin position="59"/>
        <end position="82"/>
    </location>
</feature>
<feature type="region of interest" description="Disordered" evidence="7">
    <location>
        <begin position="298"/>
        <end position="317"/>
    </location>
</feature>
<evidence type="ECO:0000256" key="2">
    <source>
        <dbReference type="ARBA" id="ARBA00022448"/>
    </source>
</evidence>
<accession>A0A1X4GA64</accession>